<reference evidence="1" key="1">
    <citation type="submission" date="2020-04" db="EMBL/GenBank/DDBJ databases">
        <authorList>
            <person name="Alioto T."/>
            <person name="Alioto T."/>
            <person name="Gomez Garrido J."/>
        </authorList>
    </citation>
    <scope>NUCLEOTIDE SEQUENCE</scope>
    <source>
        <strain evidence="1">A484AB</strain>
    </source>
</reference>
<dbReference type="SUPFAM" id="SSF56672">
    <property type="entry name" value="DNA/RNA polymerases"/>
    <property type="match status" value="1"/>
</dbReference>
<dbReference type="PANTHER" id="PTHR33332">
    <property type="entry name" value="REVERSE TRANSCRIPTASE DOMAIN-CONTAINING PROTEIN"/>
    <property type="match status" value="1"/>
</dbReference>
<dbReference type="InterPro" id="IPR036691">
    <property type="entry name" value="Endo/exonu/phosph_ase_sf"/>
</dbReference>
<dbReference type="Gene3D" id="3.60.10.10">
    <property type="entry name" value="Endonuclease/exonuclease/phosphatase"/>
    <property type="match status" value="1"/>
</dbReference>
<keyword evidence="2" id="KW-1185">Reference proteome</keyword>
<dbReference type="Pfam" id="PF00078">
    <property type="entry name" value="RVT_1"/>
    <property type="match status" value="2"/>
</dbReference>
<dbReference type="SUPFAM" id="SSF56219">
    <property type="entry name" value="DNase I-like"/>
    <property type="match status" value="1"/>
</dbReference>
<evidence type="ECO:0000313" key="1">
    <source>
        <dbReference type="EMBL" id="CAB3996332.1"/>
    </source>
</evidence>
<dbReference type="InterPro" id="IPR000477">
    <property type="entry name" value="RT_dom"/>
</dbReference>
<feature type="non-terminal residue" evidence="1">
    <location>
        <position position="1"/>
    </location>
</feature>
<gene>
    <name evidence="1" type="ORF">PACLA_8A060809</name>
</gene>
<evidence type="ECO:0000313" key="2">
    <source>
        <dbReference type="Proteomes" id="UP001152795"/>
    </source>
</evidence>
<dbReference type="CDD" id="cd01650">
    <property type="entry name" value="RT_nLTR_like"/>
    <property type="match status" value="1"/>
</dbReference>
<dbReference type="InterPro" id="IPR043502">
    <property type="entry name" value="DNA/RNA_pol_sf"/>
</dbReference>
<sequence length="1353" mass="155800">MAVSRLPSEWKAADITPIHKKESREHAENYRPIPLLPVIAKLLERCTGVPQGSIIGPMLFVLFINDLPNVVQQKTKVALYADDTKASRGITSECDAQELQQALCNLTSWSTSNNISFNESKCKVMSITRKKRPVTFAYHLDQFLIVNVDQEKDLGVLMSKNLSWDSHIHRITAKGNRMLGLLKRTCPLLMNVMVRRTLYLAHMKSQLCYASEVWSPHHCSQKIKLEQVQRRATRWILRVKVGHVTYRDRLTSLHLLPLCYDRYFPSAWKSTLVDPRAIIKCYYVVLRSQRVLINDVILGYIIFITLDLPRSDQRRINKIVECVKLCLLKFNHAKMQMTWNIRAQINTMKFSQVHRFRSHREYDLARERVYLKVEGRESRVKVESRDHSVTTISRLDSFVVWCDGACKSGKDGHESRNYKRYIYEMKRTKTIHSQLRYSARAVTNKDQQKPKSIACECAECVDDDEAFPITKRLRLFPRLADGVDCLELKVLYLNARSLKAFVHSIGDKSVKVCKISLLQQLTYDGNYDVVCVCETWLNNLILSSEILPNYGSIFRCDRADRIGGGVLVAVKTGIQVTRRHDLEPDNTELVVTELMKSNNKPIILYTFYRPPDSKPDVLQQLNYSIQNNPESSHHYIVEFDVKMYIPMRTVKDKNSPPWIDKEVRQLIRKKYKVLKQYRRNKSADRKRKLRSVTQQIKYLIRSKHRGYLAKIESSFCDNPKLFWSYHKSILHHRTGQSNEITYNGFTAKTAKEKADLFNTYFSSVFRPSSTTCNQTPRTESKENISEITIDVDEVAQFLRALDTSKACGPDGIPARLLQVCALEIAPSICELFNRSLHTGHVPSEWKSANVTPVHKKDLKEPAEHYRPISLLPIVGKVLERCVCIRLYNHVRHLVTKAQHGFLRRRSCVSQLLSVLHAIGQSLDKNVQTDVIYLDFAKAFDSVDHQILLHKLASYGVSGHLYEWFADYLSGRRQRVVIDGATSNWVPVTSGVPQGSLLGPILFVIFINDLPDILPDETLAALYADDTKLYKSITSVGDCESLQQALTDLDCWSRDNNLNFNESKCKVLTITRKKTPLTYAYHMGSKELTRVNKEKDLGVFINYNLSWDDHVHTITAKGNKMLGMLKRTCPLLTNTAVRRTLYLSLVKSQISYATEVWSPPTIKMRSTVERVQRRATSWMLQAKRGEIAYKQRLITLGLLPLCYEREIKDLVFFFKALYGHIDLDVHSFVSFVNNGRTRLSRNPSLTLKIPFCKSKTFQSSYFNRLVKLWNHVCKILPSTTFASLSIFKRSLKATYANLLTATFDVDMPCTWTLTVPLIVFTECNHIMLMQLKHSLCLGKRLLYICILCMCVFIF</sequence>
<dbReference type="Proteomes" id="UP001152795">
    <property type="component" value="Unassembled WGS sequence"/>
</dbReference>
<dbReference type="OrthoDB" id="5985125at2759"/>
<name>A0A6S7H156_PARCT</name>
<dbReference type="PROSITE" id="PS50878">
    <property type="entry name" value="RT_POL"/>
    <property type="match status" value="2"/>
</dbReference>
<accession>A0A6S7H156</accession>
<comment type="caution">
    <text evidence="1">The sequence shown here is derived from an EMBL/GenBank/DDBJ whole genome shotgun (WGS) entry which is preliminary data.</text>
</comment>
<dbReference type="EMBL" id="CACRXK020002848">
    <property type="protein sequence ID" value="CAB3996332.1"/>
    <property type="molecule type" value="Genomic_DNA"/>
</dbReference>
<proteinExistence type="predicted"/>
<protein>
    <submittedName>
        <fullName evidence="1">Uncharacterized protein</fullName>
    </submittedName>
</protein>
<organism evidence="1 2">
    <name type="scientific">Paramuricea clavata</name>
    <name type="common">Red gorgonian</name>
    <name type="synonym">Violescent sea-whip</name>
    <dbReference type="NCBI Taxonomy" id="317549"/>
    <lineage>
        <taxon>Eukaryota</taxon>
        <taxon>Metazoa</taxon>
        <taxon>Cnidaria</taxon>
        <taxon>Anthozoa</taxon>
        <taxon>Octocorallia</taxon>
        <taxon>Malacalcyonacea</taxon>
        <taxon>Plexauridae</taxon>
        <taxon>Paramuricea</taxon>
    </lineage>
</organism>